<dbReference type="NCBIfam" id="TIGR01813">
    <property type="entry name" value="flavo_cyto_c"/>
    <property type="match status" value="1"/>
</dbReference>
<proteinExistence type="inferred from homology"/>
<dbReference type="InterPro" id="IPR006311">
    <property type="entry name" value="TAT_signal"/>
</dbReference>
<keyword evidence="2 5" id="KW-0285">Flavoprotein</keyword>
<dbReference type="SUPFAM" id="SSF51905">
    <property type="entry name" value="FAD/NAD(P)-binding domain"/>
    <property type="match status" value="1"/>
</dbReference>
<dbReference type="RefSeq" id="WP_120177214.1">
    <property type="nucleotide sequence ID" value="NZ_AP018786.1"/>
</dbReference>
<feature type="chain" id="PRO_5022249637" evidence="5">
    <location>
        <begin position="28"/>
        <end position="497"/>
    </location>
</feature>
<dbReference type="InterPro" id="IPR010960">
    <property type="entry name" value="Flavocytochrome_c"/>
</dbReference>
<dbReference type="InterPro" id="IPR027477">
    <property type="entry name" value="Succ_DH/fumarate_Rdtase_cat_sf"/>
</dbReference>
<dbReference type="Gene3D" id="3.90.700.10">
    <property type="entry name" value="Succinate dehydrogenase/fumarate reductase flavoprotein, catalytic domain"/>
    <property type="match status" value="1"/>
</dbReference>
<evidence type="ECO:0000313" key="8">
    <source>
        <dbReference type="Proteomes" id="UP000271003"/>
    </source>
</evidence>
<evidence type="ECO:0000256" key="5">
    <source>
        <dbReference type="RuleBase" id="RU366062"/>
    </source>
</evidence>
<name>A0A2Z6IEH1_9BURK</name>
<dbReference type="Gene3D" id="3.50.50.60">
    <property type="entry name" value="FAD/NAD(P)-binding domain"/>
    <property type="match status" value="1"/>
</dbReference>
<dbReference type="GO" id="GO:0010181">
    <property type="term" value="F:FMN binding"/>
    <property type="evidence" value="ECO:0007669"/>
    <property type="project" value="InterPro"/>
</dbReference>
<dbReference type="KEGG" id="sutt:SUTMEG_15190"/>
<dbReference type="Proteomes" id="UP000271003">
    <property type="component" value="Chromosome"/>
</dbReference>
<organism evidence="7 8">
    <name type="scientific">Sutterella megalosphaeroides</name>
    <dbReference type="NCBI Taxonomy" id="2494234"/>
    <lineage>
        <taxon>Bacteria</taxon>
        <taxon>Pseudomonadati</taxon>
        <taxon>Pseudomonadota</taxon>
        <taxon>Betaproteobacteria</taxon>
        <taxon>Burkholderiales</taxon>
        <taxon>Sutterellaceae</taxon>
        <taxon>Sutterella</taxon>
    </lineage>
</organism>
<evidence type="ECO:0000256" key="2">
    <source>
        <dbReference type="ARBA" id="ARBA00022630"/>
    </source>
</evidence>
<keyword evidence="4 5" id="KW-0560">Oxidoreductase</keyword>
<dbReference type="InterPro" id="IPR003953">
    <property type="entry name" value="FAD-dep_OxRdtase_2_FAD-bd"/>
</dbReference>
<evidence type="ECO:0000256" key="4">
    <source>
        <dbReference type="ARBA" id="ARBA00023002"/>
    </source>
</evidence>
<dbReference type="OrthoDB" id="9813348at2"/>
<dbReference type="EMBL" id="AP018786">
    <property type="protein sequence ID" value="BBF23628.1"/>
    <property type="molecule type" value="Genomic_DNA"/>
</dbReference>
<dbReference type="SUPFAM" id="SSF56425">
    <property type="entry name" value="Succinate dehydrogenase/fumarate reductase flavoprotein, catalytic domain"/>
    <property type="match status" value="1"/>
</dbReference>
<protein>
    <submittedName>
        <fullName evidence="7">Flavocytochrome c</fullName>
    </submittedName>
</protein>
<feature type="domain" description="FAD-dependent oxidoreductase 2 FAD-binding" evidence="6">
    <location>
        <begin position="43"/>
        <end position="478"/>
    </location>
</feature>
<comment type="similarity">
    <text evidence="5">Belongs to the FAD-dependent oxidoreductase 2 family. FRD/SDH subfamily.</text>
</comment>
<dbReference type="InterPro" id="IPR036188">
    <property type="entry name" value="FAD/NAD-bd_sf"/>
</dbReference>
<feature type="signal peptide" evidence="5">
    <location>
        <begin position="1"/>
        <end position="27"/>
    </location>
</feature>
<evidence type="ECO:0000256" key="1">
    <source>
        <dbReference type="ARBA" id="ARBA00001974"/>
    </source>
</evidence>
<comment type="cofactor">
    <cofactor evidence="1">
        <name>FAD</name>
        <dbReference type="ChEBI" id="CHEBI:57692"/>
    </cofactor>
</comment>
<evidence type="ECO:0000259" key="6">
    <source>
        <dbReference type="Pfam" id="PF00890"/>
    </source>
</evidence>
<dbReference type="PANTHER" id="PTHR43400:SF7">
    <property type="entry name" value="FAD-DEPENDENT OXIDOREDUCTASE 2 FAD BINDING DOMAIN-CONTAINING PROTEIN"/>
    <property type="match status" value="1"/>
</dbReference>
<accession>A0A2Z6IEH1</accession>
<evidence type="ECO:0000313" key="7">
    <source>
        <dbReference type="EMBL" id="BBF23628.1"/>
    </source>
</evidence>
<keyword evidence="8" id="KW-1185">Reference proteome</keyword>
<dbReference type="Pfam" id="PF00890">
    <property type="entry name" value="FAD_binding_2"/>
    <property type="match status" value="1"/>
</dbReference>
<dbReference type="AlphaFoldDB" id="A0A2Z6IEH1"/>
<evidence type="ECO:0000256" key="3">
    <source>
        <dbReference type="ARBA" id="ARBA00022827"/>
    </source>
</evidence>
<keyword evidence="5" id="KW-0732">Signal</keyword>
<sequence length="497" mass="52358">MTNTTRRRFLGSVAAGAAGLAAAGVSARELACGPKPAWDKTVDLLVVGSGYAGLCAAVEAKDAGAKPVVIEKMAILGGNSLLCGGGIAAPGNDLQKKAGIKDSPDQLYADMLKSGGGLVHEELARVVADNALPTYEWVRDYIGVKFDRLAYHGGHSVARSAAYQNGNGAKLVKPLVEKCKAEGIVISPRTRLAEILTENGRVVGAAVREGYVFPKDDSGKLVYYRTTKGIVLAGGGFSQNVALRSLHDPRLGAQLESTNQAGATGDALIAAQKIGAATLHMDWIQLGPWTSPDEPGFGVAPKIVEAVVGYGFMVDPKTGKRFVNETGNRKVRSDAIVATGHPAVLVVSTENVKHVPAAALKTGLENGVVKKFDSIEALADFHKIPKKELVEELARWNGYIARKTDPDFKAKIFDDTLENKGEFYSVRLWPRVHYTMGGLAIDPKARVLAADGKVIPGLYAAGEITGGVHGMVRLGTVSIVDCLIFGRVAGKSAAQGL</sequence>
<reference evidence="7 8" key="1">
    <citation type="journal article" date="2018" name="Int. J. Syst. Evol. Microbiol.">
        <title>Mesosutterella multiformis gen. nov., sp. nov., a member of the family Sutterellaceae and Sutterella megalosphaeroides sp. nov., isolated from human faeces.</title>
        <authorList>
            <person name="Sakamoto M."/>
            <person name="Ikeyama N."/>
            <person name="Kunihiro T."/>
            <person name="Iino T."/>
            <person name="Yuki M."/>
            <person name="Ohkuma M."/>
        </authorList>
    </citation>
    <scope>NUCLEOTIDE SEQUENCE [LARGE SCALE GENOMIC DNA]</scope>
    <source>
        <strain evidence="7 8">6FBBBH3</strain>
    </source>
</reference>
<dbReference type="PANTHER" id="PTHR43400">
    <property type="entry name" value="FUMARATE REDUCTASE"/>
    <property type="match status" value="1"/>
</dbReference>
<keyword evidence="3 5" id="KW-0274">FAD</keyword>
<gene>
    <name evidence="7" type="ORF">SUTMEG_15190</name>
</gene>
<dbReference type="InterPro" id="IPR050315">
    <property type="entry name" value="FAD-oxidoreductase_2"/>
</dbReference>
<dbReference type="PROSITE" id="PS51318">
    <property type="entry name" value="TAT"/>
    <property type="match status" value="1"/>
</dbReference>
<dbReference type="GO" id="GO:0016491">
    <property type="term" value="F:oxidoreductase activity"/>
    <property type="evidence" value="ECO:0007669"/>
    <property type="project" value="UniProtKB-KW"/>
</dbReference>